<dbReference type="RefSeq" id="WP_330397369.1">
    <property type="nucleotide sequence ID" value="NZ_FUZT01000005.1"/>
</dbReference>
<evidence type="ECO:0000313" key="3">
    <source>
        <dbReference type="EMBL" id="SKC80092.1"/>
    </source>
</evidence>
<name>A0A1T5KX70_9FIRM</name>
<accession>A0A1T5KX70</accession>
<dbReference type="STRING" id="36842.SAMN02194393_02119"/>
<dbReference type="AlphaFoldDB" id="A0A1T5KX70"/>
<dbReference type="Proteomes" id="UP000190285">
    <property type="component" value="Unassembled WGS sequence"/>
</dbReference>
<dbReference type="EMBL" id="FUZT01000008">
    <property type="protein sequence ID" value="SKC80092.1"/>
    <property type="molecule type" value="Genomic_DNA"/>
</dbReference>
<dbReference type="EMBL" id="FUZT01000005">
    <property type="protein sequence ID" value="SKC67989.1"/>
    <property type="molecule type" value="Genomic_DNA"/>
</dbReference>
<evidence type="ECO:0000313" key="2">
    <source>
        <dbReference type="EMBL" id="SKC71908.1"/>
    </source>
</evidence>
<reference evidence="4" key="2">
    <citation type="submission" date="2017-02" db="EMBL/GenBank/DDBJ databases">
        <authorList>
            <person name="Varghese N."/>
            <person name="Submissions S."/>
        </authorList>
    </citation>
    <scope>NUCLEOTIDE SEQUENCE [LARGE SCALE GENOMIC DNA]</scope>
    <source>
        <strain evidence="4">M1</strain>
    </source>
</reference>
<proteinExistence type="predicted"/>
<dbReference type="EMBL" id="FUZT01000006">
    <property type="protein sequence ID" value="SKC71908.1"/>
    <property type="molecule type" value="Genomic_DNA"/>
</dbReference>
<dbReference type="Pfam" id="PF17963">
    <property type="entry name" value="Big_9"/>
    <property type="match status" value="1"/>
</dbReference>
<sequence>MAEYLGVVELGALYKNGIAQNRPSKPWRISSEPVSGIGVGDISDFESLIDMSKWTLGDTPSDSAKKLKWVKIKDGDKTLLICDRVILVNVSWNDLNSENYITGKTITIDGQQCKVRLLTGGSNKRNDNYYAGGTPIDNEWDRFITREESISGLPSPTSSDLDTTRDMTDKNSTHNQFWNWMGVYTWCQEVYSSNTSYRAIRGGSSARWWFYGTASGRTGDLGWRPVLEILNSAPLLSGSDTNFGDKNSDFQITYQVNDTDSEDVLTIREKLDGVEQKVISPAQRNFQYTIDVDIDSLSLGTHTVSIEVSDGKGASATRTYTFKRTNAAPTISGQDQNLGDKNIGFQVVYQVTDSDNDSITVKEKLNGDIIRILSNAPKGQDITIDIDNDTLYALPLLSSNTVTIEADDGNGGVSYRTYTFRRTNTAPLISGTDEELGEIAAPMTRDYIVTDAEGDTVVITEKIDDIVIKSFVATLGASNTVTIPKEEWLKLTNGSHTLKVEATDSNGSTSIRNFNFMKSETKIKLALKEPFETDAKASKILVTPSWNIEGATATVEACNNGFDEIPTWEDITSQVAQNRHFNFTNEVKTAEKWGVNIKITIDKNPDNENEVSIRGFGGAFE</sequence>
<reference evidence="1 4" key="1">
    <citation type="submission" date="2017-02" db="EMBL/GenBank/DDBJ databases">
        <authorList>
            <person name="Peterson S.W."/>
        </authorList>
    </citation>
    <scope>NUCLEOTIDE SEQUENCE [LARGE SCALE GENOMIC DNA]</scope>
    <source>
        <strain evidence="1 4">M1</strain>
    </source>
</reference>
<protein>
    <submittedName>
        <fullName evidence="1">Uncharacterized protein</fullName>
    </submittedName>
</protein>
<gene>
    <name evidence="1" type="ORF">SAMN02194393_02119</name>
    <name evidence="2" type="ORF">SAMN02194393_02533</name>
    <name evidence="3" type="ORF">SAMN02194393_03430</name>
</gene>
<organism evidence="1 4">
    <name type="scientific">Maledivibacter halophilus</name>
    <dbReference type="NCBI Taxonomy" id="36842"/>
    <lineage>
        <taxon>Bacteria</taxon>
        <taxon>Bacillati</taxon>
        <taxon>Bacillota</taxon>
        <taxon>Clostridia</taxon>
        <taxon>Peptostreptococcales</taxon>
        <taxon>Caminicellaceae</taxon>
        <taxon>Maledivibacter</taxon>
    </lineage>
</organism>
<evidence type="ECO:0000313" key="1">
    <source>
        <dbReference type="EMBL" id="SKC67989.1"/>
    </source>
</evidence>
<evidence type="ECO:0000313" key="4">
    <source>
        <dbReference type="Proteomes" id="UP000190285"/>
    </source>
</evidence>
<keyword evidence="4" id="KW-1185">Reference proteome</keyword>